<feature type="transmembrane region" description="Helical" evidence="1">
    <location>
        <begin position="152"/>
        <end position="170"/>
    </location>
</feature>
<dbReference type="EMBL" id="JRPE02000002">
    <property type="protein sequence ID" value="TLD93366.1"/>
    <property type="molecule type" value="Genomic_DNA"/>
</dbReference>
<protein>
    <submittedName>
        <fullName evidence="2">Metal-dependent hydrolase</fullName>
    </submittedName>
</protein>
<dbReference type="AlphaFoldDB" id="A0A4U8T1U4"/>
<dbReference type="Proteomes" id="UP000029921">
    <property type="component" value="Unassembled WGS sequence"/>
</dbReference>
<keyword evidence="2" id="KW-0378">Hydrolase</keyword>
<name>A0A4U8T1U4_9HELI</name>
<accession>A0A4U8T1U4</accession>
<dbReference type="Pfam" id="PF04307">
    <property type="entry name" value="YdjM"/>
    <property type="match status" value="1"/>
</dbReference>
<dbReference type="PANTHER" id="PTHR35531:SF1">
    <property type="entry name" value="INNER MEMBRANE PROTEIN YBCI-RELATED"/>
    <property type="match status" value="1"/>
</dbReference>
<dbReference type="GO" id="GO:0016787">
    <property type="term" value="F:hydrolase activity"/>
    <property type="evidence" value="ECO:0007669"/>
    <property type="project" value="UniProtKB-KW"/>
</dbReference>
<dbReference type="PANTHER" id="PTHR35531">
    <property type="entry name" value="INNER MEMBRANE PROTEIN YBCI-RELATED"/>
    <property type="match status" value="1"/>
</dbReference>
<proteinExistence type="predicted"/>
<keyword evidence="1" id="KW-1133">Transmembrane helix</keyword>
<sequence length="187" mass="21293">MTFRSHITLGLIGGFALTYMPNFVPYKESDIIAVLPLIALGSIFPDIDEPNSYIGKRMPGFSHIVSMLFGHRGFTHFLAFPAILCFLGVYFFPNLVFFIYAFCFGILMHQIGDMVTKSGIPKYFFPLAYGPFKNLKAVLLPQPFRFRTGGKVEMLFVLPTLLALLGLIIWDKYGEWIFAQIWRFING</sequence>
<evidence type="ECO:0000313" key="2">
    <source>
        <dbReference type="EMBL" id="TLD93366.1"/>
    </source>
</evidence>
<dbReference type="RefSeq" id="WP_052086389.1">
    <property type="nucleotide sequence ID" value="NZ_JRPE02000002.1"/>
</dbReference>
<reference evidence="2 3" key="1">
    <citation type="journal article" date="2014" name="Genome Announc.">
        <title>Draft genome sequences of eight enterohepatic helicobacter species isolated from both laboratory and wild rodents.</title>
        <authorList>
            <person name="Sheh A."/>
            <person name="Shen Z."/>
            <person name="Fox J.G."/>
        </authorList>
    </citation>
    <scope>NUCLEOTIDE SEQUENCE [LARGE SCALE GENOMIC DNA]</scope>
    <source>
        <strain evidence="2 3">MIT 96-1001</strain>
    </source>
</reference>
<gene>
    <name evidence="2" type="ORF">LS74_001145</name>
</gene>
<evidence type="ECO:0000313" key="3">
    <source>
        <dbReference type="Proteomes" id="UP000029921"/>
    </source>
</evidence>
<keyword evidence="1" id="KW-0812">Transmembrane</keyword>
<keyword evidence="3" id="KW-1185">Reference proteome</keyword>
<feature type="transmembrane region" description="Helical" evidence="1">
    <location>
        <begin position="69"/>
        <end position="91"/>
    </location>
</feature>
<comment type="caution">
    <text evidence="2">The sequence shown here is derived from an EMBL/GenBank/DDBJ whole genome shotgun (WGS) entry which is preliminary data.</text>
</comment>
<keyword evidence="1" id="KW-0472">Membrane</keyword>
<feature type="transmembrane region" description="Helical" evidence="1">
    <location>
        <begin position="7"/>
        <end position="25"/>
    </location>
</feature>
<dbReference type="InterPro" id="IPR007404">
    <property type="entry name" value="YdjM-like"/>
</dbReference>
<organism evidence="2 3">
    <name type="scientific">Helicobacter magdeburgensis</name>
    <dbReference type="NCBI Taxonomy" id="471858"/>
    <lineage>
        <taxon>Bacteria</taxon>
        <taxon>Pseudomonadati</taxon>
        <taxon>Campylobacterota</taxon>
        <taxon>Epsilonproteobacteria</taxon>
        <taxon>Campylobacterales</taxon>
        <taxon>Helicobacteraceae</taxon>
        <taxon>Helicobacter</taxon>
    </lineage>
</organism>
<evidence type="ECO:0000256" key="1">
    <source>
        <dbReference type="SAM" id="Phobius"/>
    </source>
</evidence>